<evidence type="ECO:0000256" key="3">
    <source>
        <dbReference type="ARBA" id="ARBA00023125"/>
    </source>
</evidence>
<dbReference type="PRINTS" id="PR00039">
    <property type="entry name" value="HTHLYSR"/>
</dbReference>
<comment type="caution">
    <text evidence="6">The sequence shown here is derived from an EMBL/GenBank/DDBJ whole genome shotgun (WGS) entry which is preliminary data.</text>
</comment>
<dbReference type="EMBL" id="VICH01000020">
    <property type="protein sequence ID" value="TQV65634.1"/>
    <property type="molecule type" value="Genomic_DNA"/>
</dbReference>
<keyword evidence="4" id="KW-0804">Transcription</keyword>
<dbReference type="Gene3D" id="3.40.190.290">
    <property type="match status" value="1"/>
</dbReference>
<dbReference type="SUPFAM" id="SSF53850">
    <property type="entry name" value="Periplasmic binding protein-like II"/>
    <property type="match status" value="1"/>
</dbReference>
<dbReference type="Pfam" id="PF03466">
    <property type="entry name" value="LysR_substrate"/>
    <property type="match status" value="1"/>
</dbReference>
<dbReference type="GO" id="GO:0043565">
    <property type="term" value="F:sequence-specific DNA binding"/>
    <property type="evidence" value="ECO:0007669"/>
    <property type="project" value="TreeGrafter"/>
</dbReference>
<evidence type="ECO:0000313" key="7">
    <source>
        <dbReference type="Proteomes" id="UP000315816"/>
    </source>
</evidence>
<evidence type="ECO:0000256" key="2">
    <source>
        <dbReference type="ARBA" id="ARBA00023015"/>
    </source>
</evidence>
<protein>
    <submittedName>
        <fullName evidence="6">LysR family transcriptional regulator</fullName>
    </submittedName>
</protein>
<evidence type="ECO:0000313" key="6">
    <source>
        <dbReference type="EMBL" id="TQV65634.1"/>
    </source>
</evidence>
<evidence type="ECO:0000256" key="1">
    <source>
        <dbReference type="ARBA" id="ARBA00009437"/>
    </source>
</evidence>
<dbReference type="InterPro" id="IPR036388">
    <property type="entry name" value="WH-like_DNA-bd_sf"/>
</dbReference>
<dbReference type="AlphaFoldDB" id="A0A545SKX0"/>
<sequence>MKSIDWNSLRGFHATATTGTLSAAAQQLGLTQPTLSRQVKSLEEFLGLSLFDRVGRKLVLTETGAELLRHIDKMADAAQSVMLVANGSPKAVSGRVRVSASDSYSAYVLPDICARLKAKAPLVSIEIIASDTHANLHQMEADIAIRHARPEQPGLVGHHVGDTTAAFYASTDWIKHNGVPSTPEALAATDLIGFGDATRLAAMLRTLGFKVDPSDFRLMSDSSVVVWEMVKQGKGIAAMVKEIAILAPDVVNVFPDLAPIASPIWLVTHKEMRSSPRIQVVHDLLARELAQLIAG</sequence>
<reference evidence="6 7" key="1">
    <citation type="submission" date="2019-06" db="EMBL/GenBank/DDBJ databases">
        <title>A novel species of marine bacteria.</title>
        <authorList>
            <person name="Wang Y."/>
        </authorList>
    </citation>
    <scope>NUCLEOTIDE SEQUENCE [LARGE SCALE GENOMIC DNA]</scope>
    <source>
        <strain evidence="6 7">MA1-10</strain>
    </source>
</reference>
<keyword evidence="7" id="KW-1185">Reference proteome</keyword>
<dbReference type="SUPFAM" id="SSF46785">
    <property type="entry name" value="Winged helix' DNA-binding domain"/>
    <property type="match status" value="1"/>
</dbReference>
<dbReference type="GO" id="GO:0006351">
    <property type="term" value="P:DNA-templated transcription"/>
    <property type="evidence" value="ECO:0007669"/>
    <property type="project" value="TreeGrafter"/>
</dbReference>
<dbReference type="PROSITE" id="PS50931">
    <property type="entry name" value="HTH_LYSR"/>
    <property type="match status" value="1"/>
</dbReference>
<name>A0A545SKX0_9RHOB</name>
<dbReference type="OrthoDB" id="9803735at2"/>
<dbReference type="FunFam" id="1.10.10.10:FF:000001">
    <property type="entry name" value="LysR family transcriptional regulator"/>
    <property type="match status" value="1"/>
</dbReference>
<keyword evidence="3" id="KW-0238">DNA-binding</keyword>
<feature type="domain" description="HTH lysR-type" evidence="5">
    <location>
        <begin position="4"/>
        <end position="61"/>
    </location>
</feature>
<gene>
    <name evidence="6" type="ORF">FIL88_16395</name>
</gene>
<dbReference type="RefSeq" id="WP_142854958.1">
    <property type="nucleotide sequence ID" value="NZ_FXWW01000015.1"/>
</dbReference>
<dbReference type="PANTHER" id="PTHR30537">
    <property type="entry name" value="HTH-TYPE TRANSCRIPTIONAL REGULATOR"/>
    <property type="match status" value="1"/>
</dbReference>
<accession>A0A545SKX0</accession>
<dbReference type="InterPro" id="IPR058163">
    <property type="entry name" value="LysR-type_TF_proteobact-type"/>
</dbReference>
<dbReference type="PANTHER" id="PTHR30537:SF3">
    <property type="entry name" value="TRANSCRIPTIONAL REGULATORY PROTEIN"/>
    <property type="match status" value="1"/>
</dbReference>
<dbReference type="InterPro" id="IPR000847">
    <property type="entry name" value="LysR_HTH_N"/>
</dbReference>
<evidence type="ECO:0000259" key="5">
    <source>
        <dbReference type="PROSITE" id="PS50931"/>
    </source>
</evidence>
<comment type="similarity">
    <text evidence="1">Belongs to the LysR transcriptional regulatory family.</text>
</comment>
<dbReference type="GO" id="GO:0003700">
    <property type="term" value="F:DNA-binding transcription factor activity"/>
    <property type="evidence" value="ECO:0007669"/>
    <property type="project" value="InterPro"/>
</dbReference>
<proteinExistence type="inferred from homology"/>
<dbReference type="InterPro" id="IPR036390">
    <property type="entry name" value="WH_DNA-bd_sf"/>
</dbReference>
<dbReference type="Pfam" id="PF00126">
    <property type="entry name" value="HTH_1"/>
    <property type="match status" value="1"/>
</dbReference>
<organism evidence="6 7">
    <name type="scientific">Aliiroseovarius halocynthiae</name>
    <dbReference type="NCBI Taxonomy" id="985055"/>
    <lineage>
        <taxon>Bacteria</taxon>
        <taxon>Pseudomonadati</taxon>
        <taxon>Pseudomonadota</taxon>
        <taxon>Alphaproteobacteria</taxon>
        <taxon>Rhodobacterales</taxon>
        <taxon>Paracoccaceae</taxon>
        <taxon>Aliiroseovarius</taxon>
    </lineage>
</organism>
<evidence type="ECO:0000256" key="4">
    <source>
        <dbReference type="ARBA" id="ARBA00023163"/>
    </source>
</evidence>
<dbReference type="Gene3D" id="1.10.10.10">
    <property type="entry name" value="Winged helix-like DNA-binding domain superfamily/Winged helix DNA-binding domain"/>
    <property type="match status" value="1"/>
</dbReference>
<dbReference type="InterPro" id="IPR005119">
    <property type="entry name" value="LysR_subst-bd"/>
</dbReference>
<dbReference type="Proteomes" id="UP000315816">
    <property type="component" value="Unassembled WGS sequence"/>
</dbReference>
<keyword evidence="2" id="KW-0805">Transcription regulation</keyword>